<comment type="caution">
    <text evidence="4">The sequence shown here is derived from an EMBL/GenBank/DDBJ whole genome shotgun (WGS) entry which is preliminary data.</text>
</comment>
<dbReference type="Gene3D" id="2.40.128.110">
    <property type="entry name" value="Lipid/polyisoprenoid-binding, YceI-like"/>
    <property type="match status" value="1"/>
</dbReference>
<dbReference type="InterPro" id="IPR036188">
    <property type="entry name" value="FAD/NAD-bd_sf"/>
</dbReference>
<evidence type="ECO:0000313" key="5">
    <source>
        <dbReference type="Proteomes" id="UP001550535"/>
    </source>
</evidence>
<dbReference type="PANTHER" id="PTHR43476">
    <property type="entry name" value="3-(3-HYDROXY-PHENYL)PROPIONATE/3-HYDROXYCINNAMIC ACID HYDROXYLASE"/>
    <property type="match status" value="1"/>
</dbReference>
<dbReference type="NCBIfam" id="NF004829">
    <property type="entry name" value="PRK06183.1-3"/>
    <property type="match status" value="1"/>
</dbReference>
<evidence type="ECO:0000256" key="2">
    <source>
        <dbReference type="ARBA" id="ARBA00023002"/>
    </source>
</evidence>
<keyword evidence="5" id="KW-1185">Reference proteome</keyword>
<dbReference type="Pfam" id="PF01494">
    <property type="entry name" value="FAD_binding_3"/>
    <property type="match status" value="1"/>
</dbReference>
<sequence>MELLTNPVDVSAAVTMSEEYCMSDRFDVAVIGLGPVGELAALLLARTGLTVLALEREGDVYPNPRVGVLDGEALRTLQKAGVYERAVSDMLLGAGAQWVSARGKVVATTLPTEKIQGHPWLSAIYQPLLDKHLRAALAEYPDVDIRLGHTLTGLNQDSEGVDLEFRDPNGETSRARACFVVGCDGANSATREKIGVQLVGSEYTDTWLIIDAKLPEPIAHHPYFKMTLDPAAPSLTGRLAAGGHRWERKVMPWENKEELLTPQAARGVIGAETNPDTAQILRHLVYDFRAKSAEYWRAGRVLLCGDAAHLMPPMIGQGLNSGIRDVTNLTWKIAAVVNAGAPLDILDSYEAERRPHADTITAMSVRMGRLVTMQSRPAAAMRDAVAGMLLRVPALRERARQGRWRPSARYRRGLLLARPSLRSPVGRLFPQPMVRTFSGAEHRLEDISGSGWRIVGWEADPREALSPHGRRIAEDVLSATYVTLTAPGGRPVHRGARTEILEDLHELARPFFRRQPFVVLRPDHYVCANPAATALDDTLAKLAQRVSNASASGPGQAGTQAVERTGVWKLDSRTANVGFAARGLWGLLPVSGRFSRARGSITWEEDGTGTVLLELQAASIATGLAMRDRHLCAPEFLDVQTHPLISFRGNAVSRGSARLGVVGKLTVRDTTTELHLDVELELDGPGIVASTTARIDLAPYGFAPPLDMVRPEVNLEIRGRLIPVHPETESTDVRSPA</sequence>
<dbReference type="SUPFAM" id="SSF101874">
    <property type="entry name" value="YceI-like"/>
    <property type="match status" value="1"/>
</dbReference>
<dbReference type="PANTHER" id="PTHR43476:SF3">
    <property type="entry name" value="FAD-BINDING MONOOXYGENASE"/>
    <property type="match status" value="1"/>
</dbReference>
<evidence type="ECO:0000259" key="3">
    <source>
        <dbReference type="SMART" id="SM00867"/>
    </source>
</evidence>
<accession>A0ABV2X9I3</accession>
<dbReference type="Pfam" id="PF04264">
    <property type="entry name" value="YceI"/>
    <property type="match status" value="1"/>
</dbReference>
<dbReference type="Gene3D" id="3.30.70.2450">
    <property type="match status" value="1"/>
</dbReference>
<gene>
    <name evidence="4" type="ORF">ABZ507_12140</name>
</gene>
<dbReference type="InterPro" id="IPR050631">
    <property type="entry name" value="PheA/TfdB_FAD_monoxygenase"/>
</dbReference>
<dbReference type="EMBL" id="JBEYBR010000025">
    <property type="protein sequence ID" value="MEU2122557.1"/>
    <property type="molecule type" value="Genomic_DNA"/>
</dbReference>
<organism evidence="4 5">
    <name type="scientific">Nocardia niwae</name>
    <dbReference type="NCBI Taxonomy" id="626084"/>
    <lineage>
        <taxon>Bacteria</taxon>
        <taxon>Bacillati</taxon>
        <taxon>Actinomycetota</taxon>
        <taxon>Actinomycetes</taxon>
        <taxon>Mycobacteriales</taxon>
        <taxon>Nocardiaceae</taxon>
        <taxon>Nocardia</taxon>
    </lineage>
</organism>
<reference evidence="4 5" key="1">
    <citation type="submission" date="2024-06" db="EMBL/GenBank/DDBJ databases">
        <title>The Natural Products Discovery Center: Release of the First 8490 Sequenced Strains for Exploring Actinobacteria Biosynthetic Diversity.</title>
        <authorList>
            <person name="Kalkreuter E."/>
            <person name="Kautsar S.A."/>
            <person name="Yang D."/>
            <person name="Bader C.D."/>
            <person name="Teijaro C.N."/>
            <person name="Fluegel L."/>
            <person name="Davis C.M."/>
            <person name="Simpson J.R."/>
            <person name="Lauterbach L."/>
            <person name="Steele A.D."/>
            <person name="Gui C."/>
            <person name="Meng S."/>
            <person name="Li G."/>
            <person name="Viehrig K."/>
            <person name="Ye F."/>
            <person name="Su P."/>
            <person name="Kiefer A.F."/>
            <person name="Nichols A."/>
            <person name="Cepeda A.J."/>
            <person name="Yan W."/>
            <person name="Fan B."/>
            <person name="Jiang Y."/>
            <person name="Adhikari A."/>
            <person name="Zheng C.-J."/>
            <person name="Schuster L."/>
            <person name="Cowan T.M."/>
            <person name="Smanski M.J."/>
            <person name="Chevrette M.G."/>
            <person name="De Carvalho L.P.S."/>
            <person name="Shen B."/>
        </authorList>
    </citation>
    <scope>NUCLEOTIDE SEQUENCE [LARGE SCALE GENOMIC DNA]</scope>
    <source>
        <strain evidence="4 5">NPDC019434</strain>
    </source>
</reference>
<name>A0ABV2X9I3_9NOCA</name>
<feature type="domain" description="Lipid/polyisoprenoid-binding YceI-like" evidence="3">
    <location>
        <begin position="567"/>
        <end position="722"/>
    </location>
</feature>
<comment type="similarity">
    <text evidence="1">Belongs to the UPF0312 family.</text>
</comment>
<keyword evidence="2 4" id="KW-0560">Oxidoreductase</keyword>
<dbReference type="RefSeq" id="WP_169812967.1">
    <property type="nucleotide sequence ID" value="NZ_JBEYBM010000005.1"/>
</dbReference>
<dbReference type="SMART" id="SM00867">
    <property type="entry name" value="YceI"/>
    <property type="match status" value="1"/>
</dbReference>
<protein>
    <submittedName>
        <fullName evidence="4">Bifunctional 3-(3-hydroxy-phenyl)propionate/3-hydroxycinnamic acid hydroxylase</fullName>
        <ecNumber evidence="4">1.14.13.127</ecNumber>
    </submittedName>
</protein>
<dbReference type="SUPFAM" id="SSF51905">
    <property type="entry name" value="FAD/NAD(P)-binding domain"/>
    <property type="match status" value="1"/>
</dbReference>
<dbReference type="GO" id="GO:0008688">
    <property type="term" value="F:3-(3-hydroxyphenyl)propionate hydroxylase activity"/>
    <property type="evidence" value="ECO:0007669"/>
    <property type="project" value="UniProtKB-EC"/>
</dbReference>
<dbReference type="EC" id="1.14.13.127" evidence="4"/>
<dbReference type="InterPro" id="IPR002938">
    <property type="entry name" value="FAD-bd"/>
</dbReference>
<dbReference type="Gene3D" id="3.50.50.60">
    <property type="entry name" value="FAD/NAD(P)-binding domain"/>
    <property type="match status" value="1"/>
</dbReference>
<evidence type="ECO:0000256" key="1">
    <source>
        <dbReference type="ARBA" id="ARBA00008812"/>
    </source>
</evidence>
<proteinExistence type="inferred from homology"/>
<dbReference type="Proteomes" id="UP001550535">
    <property type="component" value="Unassembled WGS sequence"/>
</dbReference>
<dbReference type="InterPro" id="IPR007372">
    <property type="entry name" value="Lipid/polyisoprenoid-bd_YceI"/>
</dbReference>
<dbReference type="PRINTS" id="PR00420">
    <property type="entry name" value="RNGMNOXGNASE"/>
</dbReference>
<dbReference type="InterPro" id="IPR036761">
    <property type="entry name" value="TTHA0802/YceI-like_sf"/>
</dbReference>
<evidence type="ECO:0000313" key="4">
    <source>
        <dbReference type="EMBL" id="MEU2122557.1"/>
    </source>
</evidence>